<dbReference type="RefSeq" id="WP_183640480.1">
    <property type="nucleotide sequence ID" value="NZ_JACHBL010000001.1"/>
</dbReference>
<evidence type="ECO:0000256" key="5">
    <source>
        <dbReference type="SAM" id="MobiDB-lite"/>
    </source>
</evidence>
<reference evidence="7 8" key="1">
    <citation type="submission" date="2020-08" db="EMBL/GenBank/DDBJ databases">
        <title>Sequencing the genomes of 1000 actinobacteria strains.</title>
        <authorList>
            <person name="Klenk H.-P."/>
        </authorList>
    </citation>
    <scope>NUCLEOTIDE SEQUENCE [LARGE SCALE GENOMIC DNA]</scope>
    <source>
        <strain evidence="7 8">DSM 23694</strain>
    </source>
</reference>
<gene>
    <name evidence="7" type="ORF">BKA12_000545</name>
</gene>
<dbReference type="GO" id="GO:0042597">
    <property type="term" value="C:periplasmic space"/>
    <property type="evidence" value="ECO:0007669"/>
    <property type="project" value="UniProtKB-ARBA"/>
</dbReference>
<sequence length="562" mass="61306">MLSWTALGLPALALTACTPSQSPVNSSSSTTAPSTTRFQFAVPSYPRSFDPSQALDVESFRISRQVFNNLVGVDPDTGAPKAELAESWTVSQDGLTYRFTLRRDVKFHSGAAFNADAVVKNFERWAAAPAAANVANRTAFEVVFHHHATLPVDQVPRFDQSATPSASASSSTASTAIPSSTASPEGTNASFYSGARAVSEHEFELTLRRPLTLLIEALTHPGFGIIEPGTWDSKFPNGSGPYRIGSATEQEIVLNAAPSYWGTKPTVGQATVKVFRQAHARFNALQRGEVHGYDLVTVEELKTIVQEGRQMLQRDPFAVLYMGMNQLNPVLQDQQVRRAAAYAIDVNSLASQFFLRGTNEARSFLPQSLAIPDPTTQYNFDLNRATELLSTSSYRGEAIPFTYPTNTARAYLPQPERIYAAISKQLTAAGFNIKPVPLDWQSDYVLSVTSGKNPGFHLLGLTGEFRDPDYFLSSLFGQSSPEFGYTSPSVQTLIRDARSLANGPDRVATYSRIVETLAVDLPAYPLLYPISALALNNDVVRYPVSPILDEPFTRVEVTPTSP</sequence>
<dbReference type="GO" id="GO:0015833">
    <property type="term" value="P:peptide transport"/>
    <property type="evidence" value="ECO:0007669"/>
    <property type="project" value="TreeGrafter"/>
</dbReference>
<dbReference type="InterPro" id="IPR023765">
    <property type="entry name" value="SBP_5_CS"/>
</dbReference>
<dbReference type="PROSITE" id="PS01040">
    <property type="entry name" value="SBP_BACTERIAL_5"/>
    <property type="match status" value="1"/>
</dbReference>
<accession>A0A7W8Y9K1</accession>
<comment type="similarity">
    <text evidence="2">Belongs to the bacterial solute-binding protein 5 family.</text>
</comment>
<dbReference type="PANTHER" id="PTHR30290">
    <property type="entry name" value="PERIPLASMIC BINDING COMPONENT OF ABC TRANSPORTER"/>
    <property type="match status" value="1"/>
</dbReference>
<dbReference type="AlphaFoldDB" id="A0A7W8Y9K1"/>
<proteinExistence type="inferred from homology"/>
<keyword evidence="8" id="KW-1185">Reference proteome</keyword>
<evidence type="ECO:0000256" key="2">
    <source>
        <dbReference type="ARBA" id="ARBA00005695"/>
    </source>
</evidence>
<dbReference type="GO" id="GO:0043190">
    <property type="term" value="C:ATP-binding cassette (ABC) transporter complex"/>
    <property type="evidence" value="ECO:0007669"/>
    <property type="project" value="InterPro"/>
</dbReference>
<name>A0A7W8Y9K1_9MICC</name>
<evidence type="ECO:0000256" key="3">
    <source>
        <dbReference type="ARBA" id="ARBA00022448"/>
    </source>
</evidence>
<dbReference type="PANTHER" id="PTHR30290:SF9">
    <property type="entry name" value="OLIGOPEPTIDE-BINDING PROTEIN APPA"/>
    <property type="match status" value="1"/>
</dbReference>
<dbReference type="PIRSF" id="PIRSF002741">
    <property type="entry name" value="MppA"/>
    <property type="match status" value="1"/>
</dbReference>
<dbReference type="Gene3D" id="3.90.76.10">
    <property type="entry name" value="Dipeptide-binding Protein, Domain 1"/>
    <property type="match status" value="2"/>
</dbReference>
<dbReference type="InterPro" id="IPR030678">
    <property type="entry name" value="Peptide/Ni-bd"/>
</dbReference>
<keyword evidence="3" id="KW-0813">Transport</keyword>
<keyword evidence="4" id="KW-0732">Signal</keyword>
<evidence type="ECO:0000259" key="6">
    <source>
        <dbReference type="Pfam" id="PF00496"/>
    </source>
</evidence>
<evidence type="ECO:0000313" key="7">
    <source>
        <dbReference type="EMBL" id="MBB5597465.1"/>
    </source>
</evidence>
<feature type="domain" description="Solute-binding protein family 5" evidence="6">
    <location>
        <begin position="80"/>
        <end position="479"/>
    </location>
</feature>
<dbReference type="Pfam" id="PF00496">
    <property type="entry name" value="SBP_bac_5"/>
    <property type="match status" value="1"/>
</dbReference>
<dbReference type="Gene3D" id="3.10.105.10">
    <property type="entry name" value="Dipeptide-binding Protein, Domain 3"/>
    <property type="match status" value="1"/>
</dbReference>
<dbReference type="GO" id="GO:1904680">
    <property type="term" value="F:peptide transmembrane transporter activity"/>
    <property type="evidence" value="ECO:0007669"/>
    <property type="project" value="TreeGrafter"/>
</dbReference>
<evidence type="ECO:0000256" key="1">
    <source>
        <dbReference type="ARBA" id="ARBA00004193"/>
    </source>
</evidence>
<dbReference type="EMBL" id="JACHBL010000001">
    <property type="protein sequence ID" value="MBB5597465.1"/>
    <property type="molecule type" value="Genomic_DNA"/>
</dbReference>
<evidence type="ECO:0000313" key="8">
    <source>
        <dbReference type="Proteomes" id="UP000523863"/>
    </source>
</evidence>
<feature type="region of interest" description="Disordered" evidence="5">
    <location>
        <begin position="159"/>
        <end position="186"/>
    </location>
</feature>
<organism evidence="7 8">
    <name type="scientific">Neomicrococcus lactis</name>
    <dbReference type="NCBI Taxonomy" id="732241"/>
    <lineage>
        <taxon>Bacteria</taxon>
        <taxon>Bacillati</taxon>
        <taxon>Actinomycetota</taxon>
        <taxon>Actinomycetes</taxon>
        <taxon>Micrococcales</taxon>
        <taxon>Micrococcaceae</taxon>
        <taxon>Neomicrococcus</taxon>
    </lineage>
</organism>
<comment type="subcellular location">
    <subcellularLocation>
        <location evidence="1">Cell membrane</location>
        <topology evidence="1">Lipid-anchor</topology>
    </subcellularLocation>
</comment>
<dbReference type="Gene3D" id="3.40.190.10">
    <property type="entry name" value="Periplasmic binding protein-like II"/>
    <property type="match status" value="2"/>
</dbReference>
<dbReference type="Proteomes" id="UP000523863">
    <property type="component" value="Unassembled WGS sequence"/>
</dbReference>
<dbReference type="InterPro" id="IPR039424">
    <property type="entry name" value="SBP_5"/>
</dbReference>
<feature type="compositionally biased region" description="Low complexity" evidence="5">
    <location>
        <begin position="161"/>
        <end position="184"/>
    </location>
</feature>
<dbReference type="SUPFAM" id="SSF53850">
    <property type="entry name" value="Periplasmic binding protein-like II"/>
    <property type="match status" value="1"/>
</dbReference>
<comment type="caution">
    <text evidence="7">The sequence shown here is derived from an EMBL/GenBank/DDBJ whole genome shotgun (WGS) entry which is preliminary data.</text>
</comment>
<dbReference type="InterPro" id="IPR000914">
    <property type="entry name" value="SBP_5_dom"/>
</dbReference>
<evidence type="ECO:0000256" key="4">
    <source>
        <dbReference type="ARBA" id="ARBA00022729"/>
    </source>
</evidence>
<protein>
    <submittedName>
        <fullName evidence="7">Peptide/nickel transport system substrate-binding protein</fullName>
    </submittedName>
</protein>